<feature type="transmembrane region" description="Helical" evidence="1">
    <location>
        <begin position="185"/>
        <end position="203"/>
    </location>
</feature>
<evidence type="ECO:0008006" key="4">
    <source>
        <dbReference type="Google" id="ProtNLM"/>
    </source>
</evidence>
<organism evidence="2 3">
    <name type="scientific">Orchesella dallaii</name>
    <dbReference type="NCBI Taxonomy" id="48710"/>
    <lineage>
        <taxon>Eukaryota</taxon>
        <taxon>Metazoa</taxon>
        <taxon>Ecdysozoa</taxon>
        <taxon>Arthropoda</taxon>
        <taxon>Hexapoda</taxon>
        <taxon>Collembola</taxon>
        <taxon>Entomobryomorpha</taxon>
        <taxon>Entomobryoidea</taxon>
        <taxon>Orchesellidae</taxon>
        <taxon>Orchesellinae</taxon>
        <taxon>Orchesella</taxon>
    </lineage>
</organism>
<feature type="transmembrane region" description="Helical" evidence="1">
    <location>
        <begin position="54"/>
        <end position="75"/>
    </location>
</feature>
<evidence type="ECO:0000256" key="1">
    <source>
        <dbReference type="SAM" id="Phobius"/>
    </source>
</evidence>
<proteinExistence type="predicted"/>
<feature type="transmembrane region" description="Helical" evidence="1">
    <location>
        <begin position="145"/>
        <end position="164"/>
    </location>
</feature>
<keyword evidence="1" id="KW-0472">Membrane</keyword>
<evidence type="ECO:0000313" key="3">
    <source>
        <dbReference type="Proteomes" id="UP001642540"/>
    </source>
</evidence>
<dbReference type="EMBL" id="CAXLJM020000148">
    <property type="protein sequence ID" value="CAL8142560.1"/>
    <property type="molecule type" value="Genomic_DNA"/>
</dbReference>
<keyword evidence="3" id="KW-1185">Reference proteome</keyword>
<protein>
    <recommendedName>
        <fullName evidence="4">Odorant receptor</fullName>
    </recommendedName>
</protein>
<dbReference type="Proteomes" id="UP001642540">
    <property type="component" value="Unassembled WGS sequence"/>
</dbReference>
<comment type="caution">
    <text evidence="2">The sequence shown here is derived from an EMBL/GenBank/DDBJ whole genome shotgun (WGS) entry which is preliminary data.</text>
</comment>
<name>A0ABP1S3P8_9HEXA</name>
<gene>
    <name evidence="2" type="ORF">ODALV1_LOCUS29086</name>
</gene>
<accession>A0ABP1S3P8</accession>
<reference evidence="2 3" key="1">
    <citation type="submission" date="2024-08" db="EMBL/GenBank/DDBJ databases">
        <authorList>
            <person name="Cucini C."/>
            <person name="Frati F."/>
        </authorList>
    </citation>
    <scope>NUCLEOTIDE SEQUENCE [LARGE SCALE GENOMIC DNA]</scope>
</reference>
<feature type="transmembrane region" description="Helical" evidence="1">
    <location>
        <begin position="87"/>
        <end position="108"/>
    </location>
</feature>
<sequence>MCVRRLDNIKIDFTEYQRKILGNLGYYGLAQTRIDKKQRKNDYFLRSTYTLPKILYWCYYANTLLKAIFLAFLILDYFGPVVFLDKIAALDYILCVGIVTLGSCIWFLRYPLFEILYAFWKTENSIYNSLGLPEDLKLLVDKRQFATVWIHLIIVWFGCSCLVLQFYADPKYCVFTYSIFELDTWYLRIIFCAHEFFFMLHAWCNMTSSGSLCTFQGIVLANLINRMTEAIEALTQKQVQCRNKRETGKHFMNETTKKRNGGILHHPNLRLNYDIEKLILDYKKLMLISDRFNSWVSYKIVFLHTCGYCQFISDVFVAMQILKMPDTGFADVWFYIEDSLASMYMIYRVYKFMSRVQPASEKFLRALQMYIIANSRRRNQLRKVLVTLKVVSLKLGPCPVVPMTVVKALEMLLQYYVVVALWH</sequence>
<evidence type="ECO:0000313" key="2">
    <source>
        <dbReference type="EMBL" id="CAL8142560.1"/>
    </source>
</evidence>
<keyword evidence="1" id="KW-0812">Transmembrane</keyword>
<keyword evidence="1" id="KW-1133">Transmembrane helix</keyword>